<name>A0AC61L354_9EURY</name>
<protein>
    <submittedName>
        <fullName evidence="1">Uncharacterized protein</fullName>
    </submittedName>
</protein>
<proteinExistence type="predicted"/>
<reference evidence="1" key="1">
    <citation type="submission" date="2018-01" db="EMBL/GenBank/DDBJ databases">
        <authorList>
            <person name="Krukenberg V."/>
        </authorList>
    </citation>
    <scope>NUCLEOTIDE SEQUENCE</scope>
    <source>
        <strain evidence="1">E20ANME2</strain>
    </source>
</reference>
<dbReference type="Proteomes" id="UP000248329">
    <property type="component" value="Unassembled WGS sequence"/>
</dbReference>
<gene>
    <name evidence="1" type="ORF">C4B59_07430</name>
</gene>
<evidence type="ECO:0000313" key="2">
    <source>
        <dbReference type="Proteomes" id="UP000248329"/>
    </source>
</evidence>
<comment type="caution">
    <text evidence="1">The sequence shown here is derived from an EMBL/GenBank/DDBJ whole genome shotgun (WGS) entry which is preliminary data.</text>
</comment>
<dbReference type="EMBL" id="PQXF01000011">
    <property type="protein sequence ID" value="PXF60812.1"/>
    <property type="molecule type" value="Genomic_DNA"/>
</dbReference>
<organism evidence="1 2">
    <name type="scientific">Candidatus Methanogaster sp</name>
    <dbReference type="NCBI Taxonomy" id="3386292"/>
    <lineage>
        <taxon>Archaea</taxon>
        <taxon>Methanobacteriati</taxon>
        <taxon>Methanobacteriota</taxon>
        <taxon>Stenosarchaea group</taxon>
        <taxon>Methanomicrobia</taxon>
        <taxon>Methanosarcinales</taxon>
        <taxon>ANME-2 cluster</taxon>
        <taxon>Candidatus Methanogasteraceae</taxon>
        <taxon>Candidatus Methanogaster</taxon>
    </lineage>
</organism>
<sequence>MLKTYLSLESIARQFKEVVIGTEIFKLPSDEPAKLRIELIDGSFADVWISVSGRYSYHWNRIEVDGAIYRYDNAPHKVRASVATFPHHFHNRNEKTVIASDMPSTPEKQMEYFMDFIRKIMLQELP</sequence>
<evidence type="ECO:0000313" key="1">
    <source>
        <dbReference type="EMBL" id="PXF60812.1"/>
    </source>
</evidence>
<accession>A0AC61L354</accession>